<organism evidence="3">
    <name type="scientific">hydrothermal vent metagenome</name>
    <dbReference type="NCBI Taxonomy" id="652676"/>
    <lineage>
        <taxon>unclassified sequences</taxon>
        <taxon>metagenomes</taxon>
        <taxon>ecological metagenomes</taxon>
    </lineage>
</organism>
<gene>
    <name evidence="3" type="ORF">MNBD_BACTEROID05-477</name>
</gene>
<dbReference type="EMBL" id="UOEN01000224">
    <property type="protein sequence ID" value="VAW14545.1"/>
    <property type="molecule type" value="Genomic_DNA"/>
</dbReference>
<keyword evidence="2" id="KW-1133">Transmembrane helix</keyword>
<name>A0A3B0T805_9ZZZZ</name>
<proteinExistence type="predicted"/>
<evidence type="ECO:0000256" key="1">
    <source>
        <dbReference type="SAM" id="Coils"/>
    </source>
</evidence>
<dbReference type="AlphaFoldDB" id="A0A3B0T805"/>
<keyword evidence="1" id="KW-0175">Coiled coil</keyword>
<protein>
    <submittedName>
        <fullName evidence="3">Uncharacterized protein</fullName>
    </submittedName>
</protein>
<evidence type="ECO:0000313" key="3">
    <source>
        <dbReference type="EMBL" id="VAW14545.1"/>
    </source>
</evidence>
<keyword evidence="2" id="KW-0472">Membrane</keyword>
<keyword evidence="2" id="KW-0812">Transmembrane</keyword>
<feature type="transmembrane region" description="Helical" evidence="2">
    <location>
        <begin position="27"/>
        <end position="45"/>
    </location>
</feature>
<feature type="non-terminal residue" evidence="3">
    <location>
        <position position="131"/>
    </location>
</feature>
<reference evidence="3" key="1">
    <citation type="submission" date="2018-06" db="EMBL/GenBank/DDBJ databases">
        <authorList>
            <person name="Zhirakovskaya E."/>
        </authorList>
    </citation>
    <scope>NUCLEOTIDE SEQUENCE</scope>
</reference>
<accession>A0A3B0T805</accession>
<sequence>MMVLLWIGSIIITSVIAEKKKLNVGGYIVFSIFLGPIAVLFVLLASSRRAEPIENEEVFTLEDAKQNLFDIKKSIESLMKKADSLEKEIRKLSGEESKNASKSKKSLASKKIIKPAVNIRKIEQDKDKSLD</sequence>
<feature type="coiled-coil region" evidence="1">
    <location>
        <begin position="61"/>
        <end position="95"/>
    </location>
</feature>
<evidence type="ECO:0000256" key="2">
    <source>
        <dbReference type="SAM" id="Phobius"/>
    </source>
</evidence>